<feature type="compositionally biased region" description="Basic and acidic residues" evidence="1">
    <location>
        <begin position="87"/>
        <end position="102"/>
    </location>
</feature>
<organism evidence="2 3">
    <name type="scientific">Desmophyllum pertusum</name>
    <dbReference type="NCBI Taxonomy" id="174260"/>
    <lineage>
        <taxon>Eukaryota</taxon>
        <taxon>Metazoa</taxon>
        <taxon>Cnidaria</taxon>
        <taxon>Anthozoa</taxon>
        <taxon>Hexacorallia</taxon>
        <taxon>Scleractinia</taxon>
        <taxon>Caryophylliina</taxon>
        <taxon>Caryophylliidae</taxon>
        <taxon>Desmophyllum</taxon>
    </lineage>
</organism>
<evidence type="ECO:0000256" key="1">
    <source>
        <dbReference type="SAM" id="MobiDB-lite"/>
    </source>
</evidence>
<proteinExistence type="predicted"/>
<feature type="region of interest" description="Disordered" evidence="1">
    <location>
        <begin position="75"/>
        <end position="116"/>
    </location>
</feature>
<reference evidence="2" key="1">
    <citation type="submission" date="2023-01" db="EMBL/GenBank/DDBJ databases">
        <title>Genome assembly of the deep-sea coral Lophelia pertusa.</title>
        <authorList>
            <person name="Herrera S."/>
            <person name="Cordes E."/>
        </authorList>
    </citation>
    <scope>NUCLEOTIDE SEQUENCE</scope>
    <source>
        <strain evidence="2">USNM1676648</strain>
        <tissue evidence="2">Polyp</tissue>
    </source>
</reference>
<accession>A0A9W9ZLT3</accession>
<evidence type="ECO:0000313" key="3">
    <source>
        <dbReference type="Proteomes" id="UP001163046"/>
    </source>
</evidence>
<evidence type="ECO:0000313" key="2">
    <source>
        <dbReference type="EMBL" id="KAJ7383750.1"/>
    </source>
</evidence>
<keyword evidence="3" id="KW-1185">Reference proteome</keyword>
<feature type="compositionally biased region" description="Low complexity" evidence="1">
    <location>
        <begin position="105"/>
        <end position="116"/>
    </location>
</feature>
<comment type="caution">
    <text evidence="2">The sequence shown here is derived from an EMBL/GenBank/DDBJ whole genome shotgun (WGS) entry which is preliminary data.</text>
</comment>
<protein>
    <submittedName>
        <fullName evidence="2">Uncharacterized protein</fullName>
    </submittedName>
</protein>
<dbReference type="Proteomes" id="UP001163046">
    <property type="component" value="Unassembled WGS sequence"/>
</dbReference>
<sequence length="146" mass="16927">MAISKGLRRTIEKLQEESKRLGKTTEHEMVDGIGIRKDEKLELEDQMKTRGEGSKVKQSDILELREKVHELEKDNESLQHKLKKKEKALERFQSEETDEPIRPRASSATSLGASSGYQSEKTLTNLVWRSFRCLSPRPYRRARNLC</sequence>
<gene>
    <name evidence="2" type="ORF">OS493_026281</name>
</gene>
<dbReference type="EMBL" id="MU825895">
    <property type="protein sequence ID" value="KAJ7383750.1"/>
    <property type="molecule type" value="Genomic_DNA"/>
</dbReference>
<dbReference type="AlphaFoldDB" id="A0A9W9ZLT3"/>
<name>A0A9W9ZLT3_9CNID</name>